<dbReference type="InterPro" id="IPR015424">
    <property type="entry name" value="PyrdxlP-dep_Trfase"/>
</dbReference>
<evidence type="ECO:0000259" key="2">
    <source>
        <dbReference type="Pfam" id="PF22475"/>
    </source>
</evidence>
<dbReference type="InterPro" id="IPR006235">
    <property type="entry name" value="OAc-hSer/O-AcSer_sulfhydrylase"/>
</dbReference>
<reference evidence="5 6" key="1">
    <citation type="submission" date="2018-01" db="EMBL/GenBank/DDBJ databases">
        <title>Superficieibacter electus gen. nov., sp. nov., an extended-spectrum beta-lactamase possessing member of the Enterobacteriaceae family, isolated from intensive care unit surfaces.</title>
        <authorList>
            <person name="Potter R.F."/>
            <person name="D'Souza A.W."/>
        </authorList>
    </citation>
    <scope>NUCLEOTIDE SEQUENCE [LARGE SCALE GENOMIC DNA]</scope>
    <source>
        <strain evidence="4 6">BP-1</strain>
        <strain evidence="3 5">BP-2</strain>
    </source>
</reference>
<dbReference type="GO" id="GO:0005737">
    <property type="term" value="C:cytoplasm"/>
    <property type="evidence" value="ECO:0007669"/>
    <property type="project" value="TreeGrafter"/>
</dbReference>
<dbReference type="Pfam" id="PF00155">
    <property type="entry name" value="Aminotran_1_2"/>
    <property type="match status" value="1"/>
</dbReference>
<dbReference type="GO" id="GO:0004124">
    <property type="term" value="F:cysteine synthase activity"/>
    <property type="evidence" value="ECO:0007669"/>
    <property type="project" value="TreeGrafter"/>
</dbReference>
<organism evidence="4 6">
    <name type="scientific">Superficieibacter electus</name>
    <dbReference type="NCBI Taxonomy" id="2022662"/>
    <lineage>
        <taxon>Bacteria</taxon>
        <taxon>Pseudomonadati</taxon>
        <taxon>Pseudomonadota</taxon>
        <taxon>Gammaproteobacteria</taxon>
        <taxon>Enterobacterales</taxon>
        <taxon>Enterobacteriaceae</taxon>
        <taxon>Superficieibacter</taxon>
    </lineage>
</organism>
<dbReference type="PANTHER" id="PTHR43797:SF2">
    <property type="entry name" value="HOMOCYSTEINE_CYSTEINE SYNTHASE"/>
    <property type="match status" value="1"/>
</dbReference>
<dbReference type="EMBL" id="PQGE01000015">
    <property type="protein sequence ID" value="POP43205.1"/>
    <property type="molecule type" value="Genomic_DNA"/>
</dbReference>
<dbReference type="RefSeq" id="WP_103677213.1">
    <property type="nucleotide sequence ID" value="NZ_PQGD01000019.1"/>
</dbReference>
<comment type="caution">
    <text evidence="4">The sequence shown here is derived from an EMBL/GenBank/DDBJ whole genome shotgun (WGS) entry which is preliminary data.</text>
</comment>
<name>A0A2P5GK40_9ENTR</name>
<dbReference type="PANTHER" id="PTHR43797">
    <property type="entry name" value="HOMOCYSTEINE/CYSTEINE SYNTHASE"/>
    <property type="match status" value="1"/>
</dbReference>
<dbReference type="GO" id="GO:0071269">
    <property type="term" value="P:L-homocysteine biosynthetic process"/>
    <property type="evidence" value="ECO:0007669"/>
    <property type="project" value="TreeGrafter"/>
</dbReference>
<evidence type="ECO:0000259" key="1">
    <source>
        <dbReference type="Pfam" id="PF00155"/>
    </source>
</evidence>
<dbReference type="EMBL" id="PQGD01000019">
    <property type="protein sequence ID" value="POP44758.1"/>
    <property type="molecule type" value="Genomic_DNA"/>
</dbReference>
<dbReference type="AlphaFoldDB" id="A0A2P5GK40"/>
<proteinExistence type="predicted"/>
<feature type="domain" description="Aminotransferase class I/classII large" evidence="1">
    <location>
        <begin position="54"/>
        <end position="218"/>
    </location>
</feature>
<keyword evidence="5" id="KW-1185">Reference proteome</keyword>
<evidence type="ECO:0000313" key="5">
    <source>
        <dbReference type="Proteomes" id="UP000237073"/>
    </source>
</evidence>
<dbReference type="GO" id="GO:0008483">
    <property type="term" value="F:transaminase activity"/>
    <property type="evidence" value="ECO:0007669"/>
    <property type="project" value="UniProtKB-KW"/>
</dbReference>
<dbReference type="InterPro" id="IPR054718">
    <property type="entry name" value="YhfS-like_C"/>
</dbReference>
<dbReference type="SUPFAM" id="SSF53383">
    <property type="entry name" value="PLP-dependent transferases"/>
    <property type="match status" value="1"/>
</dbReference>
<accession>A0A2P5GK40</accession>
<dbReference type="Pfam" id="PF22475">
    <property type="entry name" value="YhfS-like_C"/>
    <property type="match status" value="1"/>
</dbReference>
<evidence type="ECO:0000313" key="3">
    <source>
        <dbReference type="EMBL" id="POP43205.1"/>
    </source>
</evidence>
<protein>
    <submittedName>
        <fullName evidence="4">Aminotransferase</fullName>
    </submittedName>
</protein>
<sequence>METYPLQSLTLTEAQHKQFALVDAICRHFPDAEFLRGGDMGLTPGLNQPGTTQRVEAVLAAFFRAQAAVLVQGAGTGAIRAGLAALIPAGGRLLVHDAPLYPTTATIAQQMGLALVRVDFNDSQALAQAARHHPHAALVQHTRQQPEDRYQLADVVKSLTAQAIPVLTDDNYAVMKVAAIGCEYGATLSTFSCFKLFGPEGVGAVVGNHEAIMRIRATMYSGGSQIQGGQALEVLRGMVMAPVMHAVQAGVTERLCLMLNQGAIAQVKHAVIANAQSKVLLVTFQKPIARQVLENAPRFGALPWPVGAESKYEIPPLFYRLSGTFREANPGAEHDTIRINPNRSGEETVLRILRESCLTL</sequence>
<dbReference type="InterPro" id="IPR015421">
    <property type="entry name" value="PyrdxlP-dep_Trfase_major"/>
</dbReference>
<gene>
    <name evidence="4" type="ORF">CHU32_20660</name>
    <name evidence="3" type="ORF">CHU33_16740</name>
</gene>
<dbReference type="Gene3D" id="3.90.1150.130">
    <property type="match status" value="1"/>
</dbReference>
<keyword evidence="4" id="KW-0808">Transferase</keyword>
<dbReference type="GO" id="GO:0003961">
    <property type="term" value="F:O-acetylhomoserine aminocarboxypropyltransferase activity"/>
    <property type="evidence" value="ECO:0007669"/>
    <property type="project" value="TreeGrafter"/>
</dbReference>
<evidence type="ECO:0000313" key="6">
    <source>
        <dbReference type="Proteomes" id="UP000247005"/>
    </source>
</evidence>
<dbReference type="OrthoDB" id="9787096at2"/>
<evidence type="ECO:0000313" key="4">
    <source>
        <dbReference type="EMBL" id="POP44758.1"/>
    </source>
</evidence>
<dbReference type="Proteomes" id="UP000247005">
    <property type="component" value="Unassembled WGS sequence"/>
</dbReference>
<dbReference type="Proteomes" id="UP000237073">
    <property type="component" value="Unassembled WGS sequence"/>
</dbReference>
<dbReference type="GO" id="GO:0030170">
    <property type="term" value="F:pyridoxal phosphate binding"/>
    <property type="evidence" value="ECO:0007669"/>
    <property type="project" value="InterPro"/>
</dbReference>
<dbReference type="GO" id="GO:0006535">
    <property type="term" value="P:cysteine biosynthetic process from serine"/>
    <property type="evidence" value="ECO:0007669"/>
    <property type="project" value="TreeGrafter"/>
</dbReference>
<dbReference type="InterPro" id="IPR004839">
    <property type="entry name" value="Aminotransferase_I/II_large"/>
</dbReference>
<dbReference type="Gene3D" id="3.40.640.10">
    <property type="entry name" value="Type I PLP-dependent aspartate aminotransferase-like (Major domain)"/>
    <property type="match status" value="1"/>
</dbReference>
<keyword evidence="4" id="KW-0032">Aminotransferase</keyword>
<feature type="domain" description="YhfS-like C-terminal" evidence="2">
    <location>
        <begin position="253"/>
        <end position="353"/>
    </location>
</feature>